<dbReference type="SUPFAM" id="SSF141523">
    <property type="entry name" value="L,D-transpeptidase catalytic domain-like"/>
    <property type="match status" value="1"/>
</dbReference>
<evidence type="ECO:0000256" key="3">
    <source>
        <dbReference type="ARBA" id="ARBA00022960"/>
    </source>
</evidence>
<dbReference type="GO" id="GO:0008360">
    <property type="term" value="P:regulation of cell shape"/>
    <property type="evidence" value="ECO:0007669"/>
    <property type="project" value="UniProtKB-UniRule"/>
</dbReference>
<keyword evidence="2" id="KW-0808">Transferase</keyword>
<dbReference type="GO" id="GO:0071555">
    <property type="term" value="P:cell wall organization"/>
    <property type="evidence" value="ECO:0007669"/>
    <property type="project" value="UniProtKB-UniRule"/>
</dbReference>
<dbReference type="InterPro" id="IPR050979">
    <property type="entry name" value="LD-transpeptidase"/>
</dbReference>
<dbReference type="AlphaFoldDB" id="A0A6B3NBL7"/>
<dbReference type="PROSITE" id="PS52029">
    <property type="entry name" value="LD_TPASE"/>
    <property type="match status" value="1"/>
</dbReference>
<evidence type="ECO:0000259" key="8">
    <source>
        <dbReference type="PROSITE" id="PS52029"/>
    </source>
</evidence>
<organism evidence="9">
    <name type="scientific">Symploca sp. SIO1C4</name>
    <dbReference type="NCBI Taxonomy" id="2607765"/>
    <lineage>
        <taxon>Bacteria</taxon>
        <taxon>Bacillati</taxon>
        <taxon>Cyanobacteriota</taxon>
        <taxon>Cyanophyceae</taxon>
        <taxon>Coleofasciculales</taxon>
        <taxon>Coleofasciculaceae</taxon>
        <taxon>Symploca</taxon>
    </lineage>
</organism>
<gene>
    <name evidence="9" type="ORF">F6J89_05250</name>
</gene>
<reference evidence="9" key="1">
    <citation type="submission" date="2019-11" db="EMBL/GenBank/DDBJ databases">
        <title>Genomic insights into an expanded diversity of filamentous marine cyanobacteria reveals the extraordinary biosynthetic potential of Moorea and Okeania.</title>
        <authorList>
            <person name="Ferreira Leao T."/>
            <person name="Wang M."/>
            <person name="Moss N."/>
            <person name="Da Silva R."/>
            <person name="Sanders J."/>
            <person name="Nurk S."/>
            <person name="Gurevich A."/>
            <person name="Humphrey G."/>
            <person name="Reher R."/>
            <person name="Zhu Q."/>
            <person name="Belda-Ferre P."/>
            <person name="Glukhov E."/>
            <person name="Rex R."/>
            <person name="Dorrestein P.C."/>
            <person name="Knight R."/>
            <person name="Pevzner P."/>
            <person name="Gerwick W.H."/>
            <person name="Gerwick L."/>
        </authorList>
    </citation>
    <scope>NUCLEOTIDE SEQUENCE</scope>
    <source>
        <strain evidence="9">SIO1C4</strain>
    </source>
</reference>
<comment type="caution">
    <text evidence="9">The sequence shown here is derived from an EMBL/GenBank/DDBJ whole genome shotgun (WGS) entry which is preliminary data.</text>
</comment>
<feature type="signal peptide" evidence="7">
    <location>
        <begin position="1"/>
        <end position="22"/>
    </location>
</feature>
<dbReference type="Gene3D" id="2.40.440.10">
    <property type="entry name" value="L,D-transpeptidase catalytic domain-like"/>
    <property type="match status" value="1"/>
</dbReference>
<dbReference type="PANTHER" id="PTHR30582">
    <property type="entry name" value="L,D-TRANSPEPTIDASE"/>
    <property type="match status" value="1"/>
</dbReference>
<dbReference type="GO" id="GO:0018104">
    <property type="term" value="P:peptidoglycan-protein cross-linking"/>
    <property type="evidence" value="ECO:0007669"/>
    <property type="project" value="TreeGrafter"/>
</dbReference>
<dbReference type="EMBL" id="JAAHFQ010000066">
    <property type="protein sequence ID" value="NER27041.1"/>
    <property type="molecule type" value="Genomic_DNA"/>
</dbReference>
<sequence length="161" mass="17972">MFCLGVGLTLAALGVLSIPSSAESNYLQTQLKVEAKKPLSQAKHTKRWIEIDLSQQRLVAWDGKTAYYVFTISTGKSSTPTPTGSYSIQSKYRSTRMRGRGYDIPNVPYAMYYYGGYALHGANWHNNFGTPVSHGCINLRVRHARLLYNWASVGTTVVVHH</sequence>
<comment type="pathway">
    <text evidence="1 6">Cell wall biogenesis; peptidoglycan biosynthesis.</text>
</comment>
<dbReference type="InterPro" id="IPR005490">
    <property type="entry name" value="LD_TPept_cat_dom"/>
</dbReference>
<evidence type="ECO:0000256" key="7">
    <source>
        <dbReference type="SAM" id="SignalP"/>
    </source>
</evidence>
<evidence type="ECO:0000313" key="9">
    <source>
        <dbReference type="EMBL" id="NER27041.1"/>
    </source>
</evidence>
<accession>A0A6B3NBL7</accession>
<keyword evidence="4 6" id="KW-0573">Peptidoglycan synthesis</keyword>
<feature type="active site" description="Nucleophile" evidence="6">
    <location>
        <position position="136"/>
    </location>
</feature>
<feature type="active site" description="Proton donor/acceptor" evidence="6">
    <location>
        <position position="120"/>
    </location>
</feature>
<evidence type="ECO:0000256" key="2">
    <source>
        <dbReference type="ARBA" id="ARBA00022679"/>
    </source>
</evidence>
<evidence type="ECO:0000256" key="4">
    <source>
        <dbReference type="ARBA" id="ARBA00022984"/>
    </source>
</evidence>
<feature type="chain" id="PRO_5025395410" evidence="7">
    <location>
        <begin position="23"/>
        <end position="161"/>
    </location>
</feature>
<dbReference type="Pfam" id="PF03734">
    <property type="entry name" value="YkuD"/>
    <property type="match status" value="1"/>
</dbReference>
<dbReference type="PANTHER" id="PTHR30582:SF2">
    <property type="entry name" value="L,D-TRANSPEPTIDASE YCIB-RELATED"/>
    <property type="match status" value="1"/>
</dbReference>
<dbReference type="InterPro" id="IPR038063">
    <property type="entry name" value="Transpep_catalytic_dom"/>
</dbReference>
<dbReference type="UniPathway" id="UPA00219"/>
<evidence type="ECO:0000256" key="1">
    <source>
        <dbReference type="ARBA" id="ARBA00004752"/>
    </source>
</evidence>
<feature type="domain" description="L,D-TPase catalytic" evidence="8">
    <location>
        <begin position="47"/>
        <end position="160"/>
    </location>
</feature>
<keyword evidence="7" id="KW-0732">Signal</keyword>
<dbReference type="GO" id="GO:0071972">
    <property type="term" value="F:peptidoglycan L,D-transpeptidase activity"/>
    <property type="evidence" value="ECO:0007669"/>
    <property type="project" value="TreeGrafter"/>
</dbReference>
<evidence type="ECO:0000256" key="5">
    <source>
        <dbReference type="ARBA" id="ARBA00023316"/>
    </source>
</evidence>
<name>A0A6B3NBL7_9CYAN</name>
<keyword evidence="5 6" id="KW-0961">Cell wall biogenesis/degradation</keyword>
<keyword evidence="3 6" id="KW-0133">Cell shape</keyword>
<dbReference type="GO" id="GO:0005576">
    <property type="term" value="C:extracellular region"/>
    <property type="evidence" value="ECO:0007669"/>
    <property type="project" value="TreeGrafter"/>
</dbReference>
<dbReference type="GO" id="GO:0016740">
    <property type="term" value="F:transferase activity"/>
    <property type="evidence" value="ECO:0007669"/>
    <property type="project" value="UniProtKB-KW"/>
</dbReference>
<dbReference type="CDD" id="cd16913">
    <property type="entry name" value="YkuD_like"/>
    <property type="match status" value="1"/>
</dbReference>
<evidence type="ECO:0000256" key="6">
    <source>
        <dbReference type="PROSITE-ProRule" id="PRU01373"/>
    </source>
</evidence>
<proteinExistence type="predicted"/>
<protein>
    <submittedName>
        <fullName evidence="9">L,D-transpeptidase</fullName>
    </submittedName>
</protein>